<dbReference type="SUPFAM" id="SSF49599">
    <property type="entry name" value="TRAF domain-like"/>
    <property type="match status" value="1"/>
</dbReference>
<reference evidence="3" key="1">
    <citation type="submission" date="2019-03" db="EMBL/GenBank/DDBJ databases">
        <title>WGS assembly of Setaria viridis.</title>
        <authorList>
            <person name="Huang P."/>
            <person name="Jenkins J."/>
            <person name="Grimwood J."/>
            <person name="Barry K."/>
            <person name="Healey A."/>
            <person name="Mamidi S."/>
            <person name="Sreedasyam A."/>
            <person name="Shu S."/>
            <person name="Feldman M."/>
            <person name="Wu J."/>
            <person name="Yu Y."/>
            <person name="Chen C."/>
            <person name="Johnson J."/>
            <person name="Rokhsar D."/>
            <person name="Baxter I."/>
            <person name="Schmutz J."/>
            <person name="Brutnell T."/>
            <person name="Kellogg E."/>
        </authorList>
    </citation>
    <scope>NUCLEOTIDE SEQUENCE [LARGE SCALE GENOMIC DNA]</scope>
</reference>
<dbReference type="InterPro" id="IPR000210">
    <property type="entry name" value="BTB/POZ_dom"/>
</dbReference>
<gene>
    <name evidence="3" type="ORF">SEVIR_9G267500v2</name>
</gene>
<sequence length="209" mass="23152">MGYHILKIDCYTLTKQCTPTGEYLKSCPFTMGGLRCIRYYPNGESSDATDWISVSLSLGETPAKAVKTQFRFRFVGEVPEFPLTSEEFRAQEEAAAPATFVSVPPSDLCQHLGDLLVTGKGADVVFEVGGETFAAHRCVLASRSPVFSAELFGAMKESGTTAVIRIDDKEPQVFKALLYFVYNDSLPKAKKWKKRISMSQHLLVAADRY</sequence>
<evidence type="ECO:0000256" key="1">
    <source>
        <dbReference type="ARBA" id="ARBA00004906"/>
    </source>
</evidence>
<dbReference type="Gene3D" id="3.30.710.10">
    <property type="entry name" value="Potassium Channel Kv1.1, Chain A"/>
    <property type="match status" value="1"/>
</dbReference>
<organism evidence="3 4">
    <name type="scientific">Setaria viridis</name>
    <name type="common">Green bristlegrass</name>
    <name type="synonym">Setaria italica subsp. viridis</name>
    <dbReference type="NCBI Taxonomy" id="4556"/>
    <lineage>
        <taxon>Eukaryota</taxon>
        <taxon>Viridiplantae</taxon>
        <taxon>Streptophyta</taxon>
        <taxon>Embryophyta</taxon>
        <taxon>Tracheophyta</taxon>
        <taxon>Spermatophyta</taxon>
        <taxon>Magnoliopsida</taxon>
        <taxon>Liliopsida</taxon>
        <taxon>Poales</taxon>
        <taxon>Poaceae</taxon>
        <taxon>PACMAD clade</taxon>
        <taxon>Panicoideae</taxon>
        <taxon>Panicodae</taxon>
        <taxon>Paniceae</taxon>
        <taxon>Cenchrinae</taxon>
        <taxon>Setaria</taxon>
    </lineage>
</organism>
<feature type="domain" description="BTB" evidence="2">
    <location>
        <begin position="122"/>
        <end position="190"/>
    </location>
</feature>
<dbReference type="InterPro" id="IPR002083">
    <property type="entry name" value="MATH/TRAF_dom"/>
</dbReference>
<dbReference type="PROSITE" id="PS50097">
    <property type="entry name" value="BTB"/>
    <property type="match status" value="1"/>
</dbReference>
<name>A0A4U6T038_SETVI</name>
<dbReference type="Pfam" id="PF00651">
    <property type="entry name" value="BTB"/>
    <property type="match status" value="1"/>
</dbReference>
<dbReference type="SUPFAM" id="SSF54695">
    <property type="entry name" value="POZ domain"/>
    <property type="match status" value="1"/>
</dbReference>
<dbReference type="InterPro" id="IPR011333">
    <property type="entry name" value="SKP1/BTB/POZ_sf"/>
</dbReference>
<dbReference type="Gramene" id="TKV94004">
    <property type="protein sequence ID" value="TKV94004"/>
    <property type="gene ID" value="SEVIR_9G267500v2"/>
</dbReference>
<dbReference type="PANTHER" id="PTHR26379">
    <property type="entry name" value="BTB/POZ AND MATH DOMAIN-CONTAINING PROTEIN 1"/>
    <property type="match status" value="1"/>
</dbReference>
<comment type="pathway">
    <text evidence="1">Protein modification; protein ubiquitination.</text>
</comment>
<keyword evidence="4" id="KW-1185">Reference proteome</keyword>
<dbReference type="EMBL" id="CM016560">
    <property type="protein sequence ID" value="TKV94004.1"/>
    <property type="molecule type" value="Genomic_DNA"/>
</dbReference>
<protein>
    <recommendedName>
        <fullName evidence="2">BTB domain-containing protein</fullName>
    </recommendedName>
</protein>
<dbReference type="Proteomes" id="UP000298652">
    <property type="component" value="Chromosome 9"/>
</dbReference>
<evidence type="ECO:0000259" key="2">
    <source>
        <dbReference type="PROSITE" id="PS50097"/>
    </source>
</evidence>
<dbReference type="PANTHER" id="PTHR26379:SF274">
    <property type="entry name" value="SPECKLE-TYPE POZ PROTEIN"/>
    <property type="match status" value="1"/>
</dbReference>
<dbReference type="CDD" id="cd00121">
    <property type="entry name" value="MATH"/>
    <property type="match status" value="1"/>
</dbReference>
<dbReference type="SMART" id="SM00225">
    <property type="entry name" value="BTB"/>
    <property type="match status" value="1"/>
</dbReference>
<dbReference type="InterPro" id="IPR008974">
    <property type="entry name" value="TRAF-like"/>
</dbReference>
<evidence type="ECO:0000313" key="4">
    <source>
        <dbReference type="Proteomes" id="UP000298652"/>
    </source>
</evidence>
<dbReference type="GO" id="GO:0016567">
    <property type="term" value="P:protein ubiquitination"/>
    <property type="evidence" value="ECO:0007669"/>
    <property type="project" value="InterPro"/>
</dbReference>
<proteinExistence type="predicted"/>
<evidence type="ECO:0000313" key="3">
    <source>
        <dbReference type="EMBL" id="TKV94004.1"/>
    </source>
</evidence>
<dbReference type="Pfam" id="PF22486">
    <property type="entry name" value="MATH_2"/>
    <property type="match status" value="1"/>
</dbReference>
<dbReference type="InterPro" id="IPR045005">
    <property type="entry name" value="BPM1-6"/>
</dbReference>
<dbReference type="AlphaFoldDB" id="A0A4U6T038"/>
<dbReference type="Gene3D" id="2.60.210.10">
    <property type="entry name" value="Apoptosis, Tumor Necrosis Factor Receptor Associated Protein 2, Chain A"/>
    <property type="match status" value="1"/>
</dbReference>
<accession>A0A4U6T038</accession>